<proteinExistence type="predicted"/>
<comment type="caution">
    <text evidence="2">The sequence shown here is derived from an EMBL/GenBank/DDBJ whole genome shotgun (WGS) entry which is preliminary data.</text>
</comment>
<evidence type="ECO:0000313" key="2">
    <source>
        <dbReference type="EMBL" id="CAL1526221.1"/>
    </source>
</evidence>
<gene>
    <name evidence="2" type="ORF">GSLYS_00000398001</name>
</gene>
<feature type="compositionally biased region" description="Polar residues" evidence="1">
    <location>
        <begin position="163"/>
        <end position="176"/>
    </location>
</feature>
<feature type="compositionally biased region" description="Basic and acidic residues" evidence="1">
    <location>
        <begin position="89"/>
        <end position="101"/>
    </location>
</feature>
<organism evidence="2 3">
    <name type="scientific">Lymnaea stagnalis</name>
    <name type="common">Great pond snail</name>
    <name type="synonym">Helix stagnalis</name>
    <dbReference type="NCBI Taxonomy" id="6523"/>
    <lineage>
        <taxon>Eukaryota</taxon>
        <taxon>Metazoa</taxon>
        <taxon>Spiralia</taxon>
        <taxon>Lophotrochozoa</taxon>
        <taxon>Mollusca</taxon>
        <taxon>Gastropoda</taxon>
        <taxon>Heterobranchia</taxon>
        <taxon>Euthyneura</taxon>
        <taxon>Panpulmonata</taxon>
        <taxon>Hygrophila</taxon>
        <taxon>Lymnaeoidea</taxon>
        <taxon>Lymnaeidae</taxon>
        <taxon>Lymnaea</taxon>
    </lineage>
</organism>
<feature type="compositionally biased region" description="Low complexity" evidence="1">
    <location>
        <begin position="605"/>
        <end position="615"/>
    </location>
</feature>
<feature type="compositionally biased region" description="Polar residues" evidence="1">
    <location>
        <begin position="103"/>
        <end position="114"/>
    </location>
</feature>
<evidence type="ECO:0000256" key="1">
    <source>
        <dbReference type="SAM" id="MobiDB-lite"/>
    </source>
</evidence>
<dbReference type="PANTHER" id="PTHR47824">
    <property type="entry name" value="UBIQUITIN-LIKE DOMAIN-CONTAINING PROTEIN"/>
    <property type="match status" value="1"/>
</dbReference>
<sequence>MKRKASRSPGYEQPAKLSKKSTNANVDNTIQLSREKTVQKPAFEPLRLASFRQRKAPSWLQSYVTDSTPKEPPKPSMPKFPTLVPPSKRKVEPSLQKEKSVAKNPTTLRRQSTLKLVEDLPPSKNKASQKTLSHSPSLSKKATEILTDSDIDSNSKVVEMPSVKTQRTGTEQVNKLSTLTSSSSSSQSASSPNQALSKSLPKISSKSSLTSESTNHVCSTDPKELGSSDVLEICDIDHSAPNSLDKVSPNPATATESLSTTELGKPTMLEVVICISTSGAMRDYLEVLQDKTREMVWRLQSLISNLRIGIFAHTQGGIHDDKTGSRNSASDHNYIRTGGHSGTKWLDLGATYSQICAFVGSLGNHLKNKNRQPEATVYPDYVQDNVEMALWKLQRCMTWSSCSYRTVIILGRGRPNRTSFYLQREHWRGWIRSALEISNKTEIPVIDWELEAKLLAQMGIHVFTIQAVPQTTTGEEDEDEGTLFFRRVAEITNGQHIRISDASKLIDILVGVCCACYGPDLLQEHRDTLRDENDGVVPQQLRDIFISLQLHSKRRSLCTLPSVVGDLSIIQRQLASAEANGNASGSEEDGETSEDDEKDEEPKQDSQQAGSSSGDNLKPEKLKAKRGRPRKNILLGKGLTNVKAKTSDKKALVKKATQIVAKLKGAGRKNVGKKALDSSLKVAGIVRPRGRPKKLKTEGEGDKIEQSNKQNKNIQKKEGVQKKNLSIKKKITALNNKKLKTINGDVKKVAKALLKSSKTPKKTNILDTPGKLKAKQDTKGANKIKKAKIKATTTTKKIVKGKAGKVVVQKSVKSGRKLKVK</sequence>
<keyword evidence="3" id="KW-1185">Reference proteome</keyword>
<name>A0AAV2GYR4_LYMST</name>
<dbReference type="PANTHER" id="PTHR47824:SF3">
    <property type="entry name" value="UBIQUITIN-LIKE DOMAIN-CONTAINING PROTEIN"/>
    <property type="match status" value="1"/>
</dbReference>
<dbReference type="AlphaFoldDB" id="A0AAV2GYR4"/>
<accession>A0AAV2GYR4</accession>
<dbReference type="SMART" id="SM00384">
    <property type="entry name" value="AT_hook"/>
    <property type="match status" value="3"/>
</dbReference>
<feature type="region of interest" description="Disordered" evidence="1">
    <location>
        <begin position="240"/>
        <end position="259"/>
    </location>
</feature>
<evidence type="ECO:0000313" key="3">
    <source>
        <dbReference type="Proteomes" id="UP001497497"/>
    </source>
</evidence>
<feature type="region of interest" description="Disordered" evidence="1">
    <location>
        <begin position="686"/>
        <end position="721"/>
    </location>
</feature>
<feature type="compositionally biased region" description="Acidic residues" evidence="1">
    <location>
        <begin position="586"/>
        <end position="599"/>
    </location>
</feature>
<reference evidence="2 3" key="1">
    <citation type="submission" date="2024-04" db="EMBL/GenBank/DDBJ databases">
        <authorList>
            <consortium name="Genoscope - CEA"/>
            <person name="William W."/>
        </authorList>
    </citation>
    <scope>NUCLEOTIDE SEQUENCE [LARGE SCALE GENOMIC DNA]</scope>
</reference>
<protein>
    <submittedName>
        <fullName evidence="2">Uncharacterized protein</fullName>
    </submittedName>
</protein>
<feature type="compositionally biased region" description="Polar residues" evidence="1">
    <location>
        <begin position="125"/>
        <end position="140"/>
    </location>
</feature>
<dbReference type="GO" id="GO:0003677">
    <property type="term" value="F:DNA binding"/>
    <property type="evidence" value="ECO:0007669"/>
    <property type="project" value="InterPro"/>
</dbReference>
<feature type="region of interest" description="Disordered" evidence="1">
    <location>
        <begin position="1"/>
        <end position="224"/>
    </location>
</feature>
<dbReference type="EMBL" id="CAXITT010000003">
    <property type="protein sequence ID" value="CAL1526221.1"/>
    <property type="molecule type" value="Genomic_DNA"/>
</dbReference>
<feature type="compositionally biased region" description="Low complexity" evidence="1">
    <location>
        <begin position="177"/>
        <end position="213"/>
    </location>
</feature>
<dbReference type="InterPro" id="IPR017956">
    <property type="entry name" value="AT_hook_DNA-bd_motif"/>
</dbReference>
<feature type="compositionally biased region" description="Basic and acidic residues" evidence="1">
    <location>
        <begin position="695"/>
        <end position="706"/>
    </location>
</feature>
<feature type="region of interest" description="Disordered" evidence="1">
    <location>
        <begin position="577"/>
        <end position="639"/>
    </location>
</feature>
<feature type="compositionally biased region" description="Polar residues" evidence="1">
    <location>
        <begin position="20"/>
        <end position="32"/>
    </location>
</feature>
<feature type="compositionally biased region" description="Polar residues" evidence="1">
    <location>
        <begin position="250"/>
        <end position="259"/>
    </location>
</feature>
<dbReference type="Proteomes" id="UP001497497">
    <property type="component" value="Unassembled WGS sequence"/>
</dbReference>